<gene>
    <name evidence="2" type="ORF">Agub_g5268</name>
</gene>
<sequence>SDHAGIDHWLNEVPGLADDADLARSLTDFAYGDLLDDPSTSRAVLESDHVAPQLPSSPNTSPASSGGPGGEPAWSQEAPTSRSGSLSPGIVQMDRARSTGAIRSFSTND</sequence>
<dbReference type="Proteomes" id="UP001054857">
    <property type="component" value="Unassembled WGS sequence"/>
</dbReference>
<feature type="non-terminal residue" evidence="2">
    <location>
        <position position="1"/>
    </location>
</feature>
<dbReference type="AlphaFoldDB" id="A0AAD3HKM7"/>
<evidence type="ECO:0000313" key="3">
    <source>
        <dbReference type="Proteomes" id="UP001054857"/>
    </source>
</evidence>
<evidence type="ECO:0000256" key="1">
    <source>
        <dbReference type="SAM" id="MobiDB-lite"/>
    </source>
</evidence>
<proteinExistence type="predicted"/>
<comment type="caution">
    <text evidence="2">The sequence shown here is derived from an EMBL/GenBank/DDBJ whole genome shotgun (WGS) entry which is preliminary data.</text>
</comment>
<protein>
    <submittedName>
        <fullName evidence="2">Uncharacterized protein</fullName>
    </submittedName>
</protein>
<feature type="compositionally biased region" description="Low complexity" evidence="1">
    <location>
        <begin position="56"/>
        <end position="65"/>
    </location>
</feature>
<evidence type="ECO:0000313" key="2">
    <source>
        <dbReference type="EMBL" id="GFR44106.1"/>
    </source>
</evidence>
<keyword evidence="3" id="KW-1185">Reference proteome</keyword>
<feature type="region of interest" description="Disordered" evidence="1">
    <location>
        <begin position="43"/>
        <end position="109"/>
    </location>
</feature>
<feature type="non-terminal residue" evidence="2">
    <location>
        <position position="109"/>
    </location>
</feature>
<dbReference type="EMBL" id="BMAR01000007">
    <property type="protein sequence ID" value="GFR44106.1"/>
    <property type="molecule type" value="Genomic_DNA"/>
</dbReference>
<organism evidence="2 3">
    <name type="scientific">Astrephomene gubernaculifera</name>
    <dbReference type="NCBI Taxonomy" id="47775"/>
    <lineage>
        <taxon>Eukaryota</taxon>
        <taxon>Viridiplantae</taxon>
        <taxon>Chlorophyta</taxon>
        <taxon>core chlorophytes</taxon>
        <taxon>Chlorophyceae</taxon>
        <taxon>CS clade</taxon>
        <taxon>Chlamydomonadales</taxon>
        <taxon>Astrephomenaceae</taxon>
        <taxon>Astrephomene</taxon>
    </lineage>
</organism>
<reference evidence="2 3" key="1">
    <citation type="journal article" date="2021" name="Sci. Rep.">
        <title>Genome sequencing of the multicellular alga Astrephomene provides insights into convergent evolution of germ-soma differentiation.</title>
        <authorList>
            <person name="Yamashita S."/>
            <person name="Yamamoto K."/>
            <person name="Matsuzaki R."/>
            <person name="Suzuki S."/>
            <person name="Yamaguchi H."/>
            <person name="Hirooka S."/>
            <person name="Minakuchi Y."/>
            <person name="Miyagishima S."/>
            <person name="Kawachi M."/>
            <person name="Toyoda A."/>
            <person name="Nozaki H."/>
        </authorList>
    </citation>
    <scope>NUCLEOTIDE SEQUENCE [LARGE SCALE GENOMIC DNA]</scope>
    <source>
        <strain evidence="2 3">NIES-4017</strain>
    </source>
</reference>
<name>A0AAD3HKM7_9CHLO</name>
<feature type="compositionally biased region" description="Polar residues" evidence="1">
    <location>
        <begin position="77"/>
        <end position="86"/>
    </location>
</feature>
<accession>A0AAD3HKM7</accession>